<evidence type="ECO:0000313" key="1">
    <source>
        <dbReference type="EMBL" id="GAA3630446.1"/>
    </source>
</evidence>
<accession>A0ABP7AEF0</accession>
<protein>
    <submittedName>
        <fullName evidence="1">Uncharacterized protein</fullName>
    </submittedName>
</protein>
<gene>
    <name evidence="1" type="ORF">GCM10022223_55210</name>
</gene>
<dbReference type="Proteomes" id="UP001501074">
    <property type="component" value="Unassembled WGS sequence"/>
</dbReference>
<dbReference type="EMBL" id="BAAAZO010000011">
    <property type="protein sequence ID" value="GAA3630446.1"/>
    <property type="molecule type" value="Genomic_DNA"/>
</dbReference>
<name>A0ABP7AEF0_9ACTN</name>
<proteinExistence type="predicted"/>
<reference evidence="2" key="1">
    <citation type="journal article" date="2019" name="Int. J. Syst. Evol. Microbiol.">
        <title>The Global Catalogue of Microorganisms (GCM) 10K type strain sequencing project: providing services to taxonomists for standard genome sequencing and annotation.</title>
        <authorList>
            <consortium name="The Broad Institute Genomics Platform"/>
            <consortium name="The Broad Institute Genome Sequencing Center for Infectious Disease"/>
            <person name="Wu L."/>
            <person name="Ma J."/>
        </authorList>
    </citation>
    <scope>NUCLEOTIDE SEQUENCE [LARGE SCALE GENOMIC DNA]</scope>
    <source>
        <strain evidence="2">JCM 16902</strain>
    </source>
</reference>
<organism evidence="1 2">
    <name type="scientific">Kineosporia mesophila</name>
    <dbReference type="NCBI Taxonomy" id="566012"/>
    <lineage>
        <taxon>Bacteria</taxon>
        <taxon>Bacillati</taxon>
        <taxon>Actinomycetota</taxon>
        <taxon>Actinomycetes</taxon>
        <taxon>Kineosporiales</taxon>
        <taxon>Kineosporiaceae</taxon>
        <taxon>Kineosporia</taxon>
    </lineage>
</organism>
<keyword evidence="2" id="KW-1185">Reference proteome</keyword>
<evidence type="ECO:0000313" key="2">
    <source>
        <dbReference type="Proteomes" id="UP001501074"/>
    </source>
</evidence>
<sequence length="69" mass="8086">MSRWHLGCTEVIVKALDAQRFGRMSLLVKYFEKFYVKCFSEMELEDSDDGRHSSPEWLPVRFLSSVAPE</sequence>
<comment type="caution">
    <text evidence="1">The sequence shown here is derived from an EMBL/GenBank/DDBJ whole genome shotgun (WGS) entry which is preliminary data.</text>
</comment>